<feature type="binding site" evidence="12">
    <location>
        <position position="154"/>
    </location>
    <ligand>
        <name>substrate</name>
    </ligand>
</feature>
<dbReference type="SUPFAM" id="SSF53613">
    <property type="entry name" value="Ribokinase-like"/>
    <property type="match status" value="1"/>
</dbReference>
<feature type="binding site" evidence="12">
    <location>
        <position position="265"/>
    </location>
    <ligand>
        <name>K(+)</name>
        <dbReference type="ChEBI" id="CHEBI:29103"/>
    </ligand>
</feature>
<dbReference type="PANTHER" id="PTHR10584">
    <property type="entry name" value="SUGAR KINASE"/>
    <property type="match status" value="1"/>
</dbReference>
<dbReference type="STRING" id="356660.SAMN05444336_10214"/>
<evidence type="ECO:0000313" key="14">
    <source>
        <dbReference type="EMBL" id="SDW65624.1"/>
    </source>
</evidence>
<keyword evidence="5 12" id="KW-0479">Metal-binding</keyword>
<dbReference type="InterPro" id="IPR002139">
    <property type="entry name" value="Ribo/fructo_kinase"/>
</dbReference>
<keyword evidence="15" id="KW-1185">Reference proteome</keyword>
<dbReference type="PANTHER" id="PTHR10584:SF166">
    <property type="entry name" value="RIBOKINASE"/>
    <property type="match status" value="1"/>
</dbReference>
<dbReference type="PRINTS" id="PR00990">
    <property type="entry name" value="RIBOKINASE"/>
</dbReference>
<comment type="similarity">
    <text evidence="12">Belongs to the carbohydrate kinase PfkB family. Ribokinase subfamily.</text>
</comment>
<dbReference type="InterPro" id="IPR029056">
    <property type="entry name" value="Ribokinase-like"/>
</dbReference>
<dbReference type="Pfam" id="PF00294">
    <property type="entry name" value="PfkB"/>
    <property type="match status" value="1"/>
</dbReference>
<comment type="similarity">
    <text evidence="1">Belongs to the carbohydrate kinase pfkB family.</text>
</comment>
<dbReference type="GO" id="GO:0005829">
    <property type="term" value="C:cytosol"/>
    <property type="evidence" value="ECO:0007669"/>
    <property type="project" value="TreeGrafter"/>
</dbReference>
<dbReference type="UniPathway" id="UPA00916">
    <property type="reaction ID" value="UER00889"/>
</dbReference>
<dbReference type="HAMAP" id="MF_01987">
    <property type="entry name" value="Ribokinase"/>
    <property type="match status" value="1"/>
</dbReference>
<dbReference type="GO" id="GO:0004747">
    <property type="term" value="F:ribokinase activity"/>
    <property type="evidence" value="ECO:0007669"/>
    <property type="project" value="UniProtKB-UniRule"/>
</dbReference>
<comment type="catalytic activity">
    <reaction evidence="12">
        <text>D-ribose + ATP = D-ribose 5-phosphate + ADP + H(+)</text>
        <dbReference type="Rhea" id="RHEA:13697"/>
        <dbReference type="ChEBI" id="CHEBI:15378"/>
        <dbReference type="ChEBI" id="CHEBI:30616"/>
        <dbReference type="ChEBI" id="CHEBI:47013"/>
        <dbReference type="ChEBI" id="CHEBI:78346"/>
        <dbReference type="ChEBI" id="CHEBI:456216"/>
        <dbReference type="EC" id="2.7.1.15"/>
    </reaction>
</comment>
<feature type="binding site" evidence="12">
    <location>
        <position position="271"/>
    </location>
    <ligand>
        <name>substrate</name>
    </ligand>
</feature>
<dbReference type="Gene3D" id="3.40.1190.20">
    <property type="match status" value="1"/>
</dbReference>
<dbReference type="InterPro" id="IPR002173">
    <property type="entry name" value="Carboh/pur_kinase_PfkB_CS"/>
</dbReference>
<feature type="active site" description="Proton acceptor" evidence="12">
    <location>
        <position position="271"/>
    </location>
</feature>
<keyword evidence="9 12" id="KW-0460">Magnesium</keyword>
<evidence type="ECO:0000256" key="2">
    <source>
        <dbReference type="ARBA" id="ARBA00012035"/>
    </source>
</evidence>
<feature type="domain" description="Carbohydrate kinase PfkB" evidence="13">
    <location>
        <begin position="16"/>
        <end position="310"/>
    </location>
</feature>
<dbReference type="EMBL" id="FNMZ01000002">
    <property type="protein sequence ID" value="SDW65624.1"/>
    <property type="molecule type" value="Genomic_DNA"/>
</dbReference>
<proteinExistence type="inferred from homology"/>
<evidence type="ECO:0000256" key="10">
    <source>
        <dbReference type="ARBA" id="ARBA00022958"/>
    </source>
</evidence>
<feature type="binding site" evidence="12">
    <location>
        <position position="267"/>
    </location>
    <ligand>
        <name>K(+)</name>
        <dbReference type="ChEBI" id="CHEBI:29103"/>
    </ligand>
</feature>
<evidence type="ECO:0000256" key="8">
    <source>
        <dbReference type="ARBA" id="ARBA00022840"/>
    </source>
</evidence>
<comment type="activity regulation">
    <text evidence="12">Activated by a monovalent cation that binds near, but not in, the active site. The most likely occupant of the site in vivo is potassium. Ion binding induces a conformational change that may alter substrate affinity.</text>
</comment>
<evidence type="ECO:0000256" key="1">
    <source>
        <dbReference type="ARBA" id="ARBA00005380"/>
    </source>
</evidence>
<keyword evidence="8 12" id="KW-0067">ATP-binding</keyword>
<evidence type="ECO:0000259" key="13">
    <source>
        <dbReference type="Pfam" id="PF00294"/>
    </source>
</evidence>
<protein>
    <recommendedName>
        <fullName evidence="3 12">Ribokinase</fullName>
        <shortName evidence="12">RK</shortName>
        <ecNumber evidence="2 12">2.7.1.15</ecNumber>
    </recommendedName>
</protein>
<name>A0A1H2VCG9_9RHOB</name>
<keyword evidence="7 12" id="KW-0418">Kinase</keyword>
<feature type="binding site" evidence="12">
    <location>
        <position position="306"/>
    </location>
    <ligand>
        <name>K(+)</name>
        <dbReference type="ChEBI" id="CHEBI:29103"/>
    </ligand>
</feature>
<sequence>MTASPPPDRPVRKGVVTVLGIFAMDAVCRAPRLPRPGETLLAEGFALHPGGKGSNQAVGAARLGGEARLITRIGRDAGAEMARATWAEAEVIPFASVSDTAPTGAAVVFVQTGSGENAIAVHPGAAMELDARAVEHAARDGAFAGAGAFLTQLEQPLEAARRGLELAREAGATAILNPAPAPAAPLPDDLLALCDWMTPNQTEAATLAGLPAAGSIAEAAEAARVLRARGAGGVVVTLGAQGALVCGPDGSEIHVPALSQGPAVDTTGAGDAFAAGFAVGLAEGASPAEAARFACAAAGISVTRHGATSALASRAEVEARLARP</sequence>
<feature type="binding site" evidence="12">
    <location>
        <begin position="270"/>
        <end position="271"/>
    </location>
    <ligand>
        <name>ATP</name>
        <dbReference type="ChEBI" id="CHEBI:30616"/>
    </ligand>
</feature>
<dbReference type="GO" id="GO:0005524">
    <property type="term" value="F:ATP binding"/>
    <property type="evidence" value="ECO:0007669"/>
    <property type="project" value="UniProtKB-UniRule"/>
</dbReference>
<dbReference type="GO" id="GO:0019303">
    <property type="term" value="P:D-ribose catabolic process"/>
    <property type="evidence" value="ECO:0007669"/>
    <property type="project" value="UniProtKB-UniRule"/>
</dbReference>
<keyword evidence="11 12" id="KW-0119">Carbohydrate metabolism</keyword>
<feature type="binding site" evidence="12">
    <location>
        <position position="304"/>
    </location>
    <ligand>
        <name>K(+)</name>
        <dbReference type="ChEBI" id="CHEBI:29103"/>
    </ligand>
</feature>
<organism evidence="14 15">
    <name type="scientific">Albimonas donghaensis</name>
    <dbReference type="NCBI Taxonomy" id="356660"/>
    <lineage>
        <taxon>Bacteria</taxon>
        <taxon>Pseudomonadati</taxon>
        <taxon>Pseudomonadota</taxon>
        <taxon>Alphaproteobacteria</taxon>
        <taxon>Rhodobacterales</taxon>
        <taxon>Paracoccaceae</taxon>
        <taxon>Albimonas</taxon>
    </lineage>
</organism>
<dbReference type="InterPro" id="IPR011611">
    <property type="entry name" value="PfkB_dom"/>
</dbReference>
<evidence type="ECO:0000256" key="6">
    <source>
        <dbReference type="ARBA" id="ARBA00022741"/>
    </source>
</evidence>
<keyword evidence="10 12" id="KW-0630">Potassium</keyword>
<evidence type="ECO:0000256" key="5">
    <source>
        <dbReference type="ARBA" id="ARBA00022723"/>
    </source>
</evidence>
<keyword evidence="6 12" id="KW-0547">Nucleotide-binding</keyword>
<feature type="binding site" evidence="12">
    <location>
        <begin position="23"/>
        <end position="25"/>
    </location>
    <ligand>
        <name>substrate</name>
    </ligand>
</feature>
<feature type="binding site" evidence="12">
    <location>
        <begin position="51"/>
        <end position="55"/>
    </location>
    <ligand>
        <name>substrate</name>
    </ligand>
</feature>
<evidence type="ECO:0000256" key="7">
    <source>
        <dbReference type="ARBA" id="ARBA00022777"/>
    </source>
</evidence>
<evidence type="ECO:0000313" key="15">
    <source>
        <dbReference type="Proteomes" id="UP000199118"/>
    </source>
</evidence>
<evidence type="ECO:0000256" key="9">
    <source>
        <dbReference type="ARBA" id="ARBA00022842"/>
    </source>
</evidence>
<dbReference type="GO" id="GO:0046872">
    <property type="term" value="F:metal ion binding"/>
    <property type="evidence" value="ECO:0007669"/>
    <property type="project" value="UniProtKB-KW"/>
</dbReference>
<dbReference type="PROSITE" id="PS00584">
    <property type="entry name" value="PFKB_KINASES_2"/>
    <property type="match status" value="1"/>
</dbReference>
<comment type="cofactor">
    <cofactor evidence="12">
        <name>Mg(2+)</name>
        <dbReference type="ChEBI" id="CHEBI:18420"/>
    </cofactor>
    <text evidence="12">Requires a divalent cation, most likely magnesium in vivo, as an electrophilic catalyst to aid phosphoryl group transfer. It is the chelate of the metal and the nucleotide that is the actual substrate.</text>
</comment>
<gene>
    <name evidence="12" type="primary">rbsK</name>
    <name evidence="14" type="ORF">SAMN05444336_10214</name>
</gene>
<dbReference type="AlphaFoldDB" id="A0A1H2VCG9"/>
<dbReference type="RefSeq" id="WP_092680304.1">
    <property type="nucleotide sequence ID" value="NZ_FNMZ01000002.1"/>
</dbReference>
<keyword evidence="4 12" id="KW-0808">Transferase</keyword>
<keyword evidence="12" id="KW-0963">Cytoplasm</keyword>
<evidence type="ECO:0000256" key="4">
    <source>
        <dbReference type="ARBA" id="ARBA00022679"/>
    </source>
</evidence>
<dbReference type="EC" id="2.7.1.15" evidence="2 12"/>
<dbReference type="OrthoDB" id="9775849at2"/>
<comment type="subunit">
    <text evidence="12">Homodimer.</text>
</comment>
<comment type="subcellular location">
    <subcellularLocation>
        <location evidence="12">Cytoplasm</location>
    </subcellularLocation>
</comment>
<comment type="caution">
    <text evidence="12">Lacks conserved residue(s) required for the propagation of feature annotation.</text>
</comment>
<dbReference type="Proteomes" id="UP000199118">
    <property type="component" value="Unassembled WGS sequence"/>
</dbReference>
<comment type="pathway">
    <text evidence="12">Carbohydrate metabolism; D-ribose degradation; D-ribose 5-phosphate from beta-D-ribopyranose: step 2/2.</text>
</comment>
<reference evidence="14 15" key="1">
    <citation type="submission" date="2016-10" db="EMBL/GenBank/DDBJ databases">
        <authorList>
            <person name="de Groot N.N."/>
        </authorList>
    </citation>
    <scope>NUCLEOTIDE SEQUENCE [LARGE SCALE GENOMIC DNA]</scope>
    <source>
        <strain evidence="14 15">DSM 17890</strain>
    </source>
</reference>
<feature type="binding site" evidence="12">
    <location>
        <position position="200"/>
    </location>
    <ligand>
        <name>ATP</name>
        <dbReference type="ChEBI" id="CHEBI:30616"/>
    </ligand>
</feature>
<evidence type="ECO:0000256" key="12">
    <source>
        <dbReference type="HAMAP-Rule" id="MF_01987"/>
    </source>
</evidence>
<dbReference type="InterPro" id="IPR011877">
    <property type="entry name" value="Ribokinase"/>
</dbReference>
<evidence type="ECO:0000256" key="3">
    <source>
        <dbReference type="ARBA" id="ARBA00016943"/>
    </source>
</evidence>
<accession>A0A1H2VCG9</accession>
<comment type="function">
    <text evidence="12">Catalyzes the phosphorylation of ribose at O-5 in a reaction requiring ATP and magnesium. The resulting D-ribose-5-phosphate can then be used either for sythesis of nucleotides, histidine, and tryptophan, or as a component of the pentose phosphate pathway.</text>
</comment>
<evidence type="ECO:0000256" key="11">
    <source>
        <dbReference type="ARBA" id="ARBA00023277"/>
    </source>
</evidence>
<feature type="binding site" evidence="12">
    <location>
        <position position="301"/>
    </location>
    <ligand>
        <name>K(+)</name>
        <dbReference type="ChEBI" id="CHEBI:29103"/>
    </ligand>
</feature>
<feature type="binding site" evidence="12">
    <location>
        <begin position="237"/>
        <end position="242"/>
    </location>
    <ligand>
        <name>ATP</name>
        <dbReference type="ChEBI" id="CHEBI:30616"/>
    </ligand>
</feature>